<keyword evidence="2 7" id="KW-0813">Transport</keyword>
<reference evidence="9 10" key="1">
    <citation type="submission" date="2023-07" db="EMBL/GenBank/DDBJ databases">
        <title>Genomic Encyclopedia of Type Strains, Phase IV (KMG-IV): sequencing the most valuable type-strain genomes for metagenomic binning, comparative biology and taxonomic classification.</title>
        <authorList>
            <person name="Goeker M."/>
        </authorList>
    </citation>
    <scope>NUCLEOTIDE SEQUENCE [LARGE SCALE GENOMIC DNA]</scope>
    <source>
        <strain evidence="9 10">DSM 4006</strain>
    </source>
</reference>
<comment type="similarity">
    <text evidence="7">Belongs to the binding-protein-dependent transport system permease family.</text>
</comment>
<evidence type="ECO:0000313" key="9">
    <source>
        <dbReference type="EMBL" id="MDQ0190337.1"/>
    </source>
</evidence>
<dbReference type="EMBL" id="JAUSTP010000017">
    <property type="protein sequence ID" value="MDQ0190337.1"/>
    <property type="molecule type" value="Genomic_DNA"/>
</dbReference>
<keyword evidence="10" id="KW-1185">Reference proteome</keyword>
<dbReference type="Proteomes" id="UP001232973">
    <property type="component" value="Unassembled WGS sequence"/>
</dbReference>
<dbReference type="InterPro" id="IPR035906">
    <property type="entry name" value="MetI-like_sf"/>
</dbReference>
<evidence type="ECO:0000259" key="8">
    <source>
        <dbReference type="PROSITE" id="PS50928"/>
    </source>
</evidence>
<evidence type="ECO:0000256" key="6">
    <source>
        <dbReference type="ARBA" id="ARBA00023136"/>
    </source>
</evidence>
<dbReference type="PANTHER" id="PTHR30151">
    <property type="entry name" value="ALKANE SULFONATE ABC TRANSPORTER-RELATED, MEMBRANE SUBUNIT"/>
    <property type="match status" value="1"/>
</dbReference>
<evidence type="ECO:0000256" key="1">
    <source>
        <dbReference type="ARBA" id="ARBA00004651"/>
    </source>
</evidence>
<organism evidence="9 10">
    <name type="scientific">Alicyclobacillus cycloheptanicus</name>
    <dbReference type="NCBI Taxonomy" id="1457"/>
    <lineage>
        <taxon>Bacteria</taxon>
        <taxon>Bacillati</taxon>
        <taxon>Bacillota</taxon>
        <taxon>Bacilli</taxon>
        <taxon>Bacillales</taxon>
        <taxon>Alicyclobacillaceae</taxon>
        <taxon>Alicyclobacillus</taxon>
    </lineage>
</organism>
<evidence type="ECO:0000313" key="10">
    <source>
        <dbReference type="Proteomes" id="UP001232973"/>
    </source>
</evidence>
<dbReference type="InterPro" id="IPR000515">
    <property type="entry name" value="MetI-like"/>
</dbReference>
<feature type="transmembrane region" description="Helical" evidence="7">
    <location>
        <begin position="95"/>
        <end position="114"/>
    </location>
</feature>
<feature type="domain" description="ABC transmembrane type-1" evidence="8">
    <location>
        <begin position="86"/>
        <end position="266"/>
    </location>
</feature>
<accession>A0ABT9XJF5</accession>
<proteinExistence type="inferred from homology"/>
<dbReference type="SUPFAM" id="SSF161098">
    <property type="entry name" value="MetI-like"/>
    <property type="match status" value="1"/>
</dbReference>
<dbReference type="PROSITE" id="PS50928">
    <property type="entry name" value="ABC_TM1"/>
    <property type="match status" value="1"/>
</dbReference>
<evidence type="ECO:0000256" key="7">
    <source>
        <dbReference type="RuleBase" id="RU363032"/>
    </source>
</evidence>
<dbReference type="RefSeq" id="WP_274454660.1">
    <property type="nucleotide sequence ID" value="NZ_CP067097.1"/>
</dbReference>
<gene>
    <name evidence="9" type="ORF">J2S03_002201</name>
</gene>
<feature type="transmembrane region" description="Helical" evidence="7">
    <location>
        <begin position="215"/>
        <end position="235"/>
    </location>
</feature>
<evidence type="ECO:0000256" key="4">
    <source>
        <dbReference type="ARBA" id="ARBA00022692"/>
    </source>
</evidence>
<comment type="subcellular location">
    <subcellularLocation>
        <location evidence="1 7">Cell membrane</location>
        <topology evidence="1 7">Multi-pass membrane protein</topology>
    </subcellularLocation>
</comment>
<dbReference type="Gene3D" id="1.10.3720.10">
    <property type="entry name" value="MetI-like"/>
    <property type="match status" value="1"/>
</dbReference>
<keyword evidence="4 7" id="KW-0812">Transmembrane</keyword>
<name>A0ABT9XJF5_9BACL</name>
<evidence type="ECO:0000256" key="2">
    <source>
        <dbReference type="ARBA" id="ARBA00022448"/>
    </source>
</evidence>
<dbReference type="Pfam" id="PF00528">
    <property type="entry name" value="BPD_transp_1"/>
    <property type="match status" value="1"/>
</dbReference>
<comment type="caution">
    <text evidence="9">The sequence shown here is derived from an EMBL/GenBank/DDBJ whole genome shotgun (WGS) entry which is preliminary data.</text>
</comment>
<dbReference type="CDD" id="cd06261">
    <property type="entry name" value="TM_PBP2"/>
    <property type="match status" value="1"/>
</dbReference>
<feature type="transmembrane region" description="Helical" evidence="7">
    <location>
        <begin position="25"/>
        <end position="45"/>
    </location>
</feature>
<dbReference type="PANTHER" id="PTHR30151:SF25">
    <property type="entry name" value="TAURINE TRANSPORT SYSTEM PERMEASE PROTEIN TAUC"/>
    <property type="match status" value="1"/>
</dbReference>
<sequence>MSDNETPNRAAGVTGMRTRRPRQGILRRGETWITVIAVVVVLAAWQTIASARLVSAVFLPSPAEVWHSFLVLLASGYQGHTLLQHLGISLARMGVAYVLAVLTAIPLGLASGYSAKFRAAIDPFVEFYRPLPPLAYYTLLIIWLGIGNVSKVALLYLAAFAPIYIACMSGVKSVGEQRIHSALTLGASRWQVFRYVVFPSCLPDIFTGMRTAIGFTYTTLVAAEMVAAQSGIGWMVLTAANFLRSDIVFVGIIIMGITGLLIDGIFRLVERSVVPWKGKE</sequence>
<evidence type="ECO:0000256" key="5">
    <source>
        <dbReference type="ARBA" id="ARBA00022989"/>
    </source>
</evidence>
<feature type="transmembrane region" description="Helical" evidence="7">
    <location>
        <begin position="247"/>
        <end position="269"/>
    </location>
</feature>
<keyword evidence="5 7" id="KW-1133">Transmembrane helix</keyword>
<protein>
    <submittedName>
        <fullName evidence="9">Taurine transport system permease protein</fullName>
    </submittedName>
</protein>
<feature type="transmembrane region" description="Helical" evidence="7">
    <location>
        <begin position="134"/>
        <end position="159"/>
    </location>
</feature>
<keyword evidence="6 7" id="KW-0472">Membrane</keyword>
<keyword evidence="3" id="KW-1003">Cell membrane</keyword>
<evidence type="ECO:0000256" key="3">
    <source>
        <dbReference type="ARBA" id="ARBA00022475"/>
    </source>
</evidence>